<dbReference type="OrthoDB" id="185373at2759"/>
<dbReference type="Proteomes" id="UP000243579">
    <property type="component" value="Unassembled WGS sequence"/>
</dbReference>
<evidence type="ECO:0000256" key="2">
    <source>
        <dbReference type="PROSITE-ProRule" id="PRU00708"/>
    </source>
</evidence>
<dbReference type="InterPro" id="IPR011990">
    <property type="entry name" value="TPR-like_helical_dom_sf"/>
</dbReference>
<evidence type="ECO:0008006" key="5">
    <source>
        <dbReference type="Google" id="ProtNLM"/>
    </source>
</evidence>
<reference evidence="3 4" key="1">
    <citation type="journal article" date="2014" name="Genome Biol. Evol.">
        <title>The secreted proteins of Achlya hypogyna and Thraustotheca clavata identify the ancestral oomycete secretome and reveal gene acquisitions by horizontal gene transfer.</title>
        <authorList>
            <person name="Misner I."/>
            <person name="Blouin N."/>
            <person name="Leonard G."/>
            <person name="Richards T.A."/>
            <person name="Lane C.E."/>
        </authorList>
    </citation>
    <scope>NUCLEOTIDE SEQUENCE [LARGE SCALE GENOMIC DNA]</scope>
    <source>
        <strain evidence="3 4">ATCC 48635</strain>
    </source>
</reference>
<dbReference type="PANTHER" id="PTHR47447:SF24">
    <property type="entry name" value="PENTATRICOPEPTIDE REPEAT-CONTAINING PROTEIN"/>
    <property type="match status" value="1"/>
</dbReference>
<comment type="caution">
    <text evidence="3">The sequence shown here is derived from an EMBL/GenBank/DDBJ whole genome shotgun (WGS) entry which is preliminary data.</text>
</comment>
<dbReference type="Gene3D" id="1.25.40.10">
    <property type="entry name" value="Tetratricopeptide repeat domain"/>
    <property type="match status" value="1"/>
</dbReference>
<keyword evidence="4" id="KW-1185">Reference proteome</keyword>
<evidence type="ECO:0000313" key="3">
    <source>
        <dbReference type="EMBL" id="OQR97615.1"/>
    </source>
</evidence>
<protein>
    <recommendedName>
        <fullName evidence="5">Pentacotripeptide-repeat region of PRORP domain-containing protein</fullName>
    </recommendedName>
</protein>
<dbReference type="InterPro" id="IPR002885">
    <property type="entry name" value="PPR_rpt"/>
</dbReference>
<evidence type="ECO:0000313" key="4">
    <source>
        <dbReference type="Proteomes" id="UP000243579"/>
    </source>
</evidence>
<dbReference type="EMBL" id="JNBR01000100">
    <property type="protein sequence ID" value="OQR97615.1"/>
    <property type="molecule type" value="Genomic_DNA"/>
</dbReference>
<organism evidence="3 4">
    <name type="scientific">Achlya hypogyna</name>
    <name type="common">Oomycete</name>
    <name type="synonym">Protoachlya hypogyna</name>
    <dbReference type="NCBI Taxonomy" id="1202772"/>
    <lineage>
        <taxon>Eukaryota</taxon>
        <taxon>Sar</taxon>
        <taxon>Stramenopiles</taxon>
        <taxon>Oomycota</taxon>
        <taxon>Saprolegniomycetes</taxon>
        <taxon>Saprolegniales</taxon>
        <taxon>Achlyaceae</taxon>
        <taxon>Achlya</taxon>
    </lineage>
</organism>
<proteinExistence type="predicted"/>
<accession>A0A1V9ZHZ3</accession>
<sequence>MIRVVARSLQQAARLRVLGAATAPNATFLIPVASAMDIPRTFAVYPQHRAPTKELSTAELRQLAQSSRAELTRSQGMAGYFSRGKQVRHTWNEFVAKTPTPSAGDLLMFFAAAKATEADNVLIETLIALRQLYPKEVKVKHYIESKVAFLRSKRYADMLDIFEAERAAQSHPQAIFYVWALSALNDLGDFDRALELLQEMRNAGYMIPNETVSRIMYNLACLDDKEGVLALYREVDASMGIWTPAALNRLMTALGRVGCPEEAFQIYSLSTIDLDPSTFKTLMEICVRNECHKEAADVLKNRSLFNIKLDSGGYNTILEALMMLDRKDEMGAVLQEMRDNGVNPDSKTKFLLRRHDYAGEASLFESTLPKDPTSEKLDALLTAKDFAEASKLASSILVETATPLTQSMLNAIAQAFLLAGDDVKIDALLKQLNAVVWSSTGPALQTIMRHYAMRRKDASGNVMIVHPERAMAAYKAARVQNVPVLNPRGMFPVFLYLGEHVAALEELHRYVAYHKNPARRSQMHDSVIFDALRVLVKCQQYDAFERTVRALVDANVTISPKAFCSFWFDPTKFSFFGPTLNDKQKHKRLLHLGSVLAGALRLLMEKQDFVPTYEALDAVSNTLYYSGQRGTLVQLYLRVTKRPSDVLPEQTYGKLLDALVFGRRDQEAMALYKEAMARLPAVQQPWLLAAPIAESLASTKQLGPLADFVQQHPYPSVFRAALLKHFDNRELRPALNVLTHMLAANLVPNVQITQRAMLAAANAAERRAPSALVAETVAAFLAPLEAKIIIDDARVATELSLANSAGLTTKTDISMRDIQRTYSFAAKALKLSGNIAALDDLLAKTQRWGIMLVDGSK</sequence>
<dbReference type="AlphaFoldDB" id="A0A1V9ZHZ3"/>
<name>A0A1V9ZHZ3_ACHHY</name>
<dbReference type="PROSITE" id="PS51375">
    <property type="entry name" value="PPR"/>
    <property type="match status" value="1"/>
</dbReference>
<feature type="repeat" description="PPR" evidence="2">
    <location>
        <begin position="310"/>
        <end position="344"/>
    </location>
</feature>
<dbReference type="Pfam" id="PF13812">
    <property type="entry name" value="PPR_3"/>
    <property type="match status" value="1"/>
</dbReference>
<dbReference type="Pfam" id="PF01535">
    <property type="entry name" value="PPR"/>
    <property type="match status" value="2"/>
</dbReference>
<keyword evidence="1" id="KW-0677">Repeat</keyword>
<dbReference type="PANTHER" id="PTHR47447">
    <property type="entry name" value="OS03G0856100 PROTEIN"/>
    <property type="match status" value="1"/>
</dbReference>
<gene>
    <name evidence="3" type="ORF">ACHHYP_10207</name>
</gene>
<evidence type="ECO:0000256" key="1">
    <source>
        <dbReference type="ARBA" id="ARBA00022737"/>
    </source>
</evidence>
<dbReference type="STRING" id="1202772.A0A1V9ZHZ3"/>